<evidence type="ECO:0000256" key="2">
    <source>
        <dbReference type="ARBA" id="ARBA00023015"/>
    </source>
</evidence>
<keyword evidence="4" id="KW-0804">Transcription</keyword>
<feature type="region of interest" description="Disordered" evidence="5">
    <location>
        <begin position="1"/>
        <end position="28"/>
    </location>
</feature>
<evidence type="ECO:0000256" key="1">
    <source>
        <dbReference type="ARBA" id="ARBA00006882"/>
    </source>
</evidence>
<sequence>MNNSFDMNVTHTNSPYRRQDMEVEDGEKESSSQYCKGFFDALRVVQSSNKFEFNGVTSPVLPNNLSTTAFSPITPATASDMHTIVMSILGTPITGAPAIQPLSSPTLLPLVTSGDLQMDDLSMKLLASSAIPGPPIVSSSNSPDSSTTAVNTSQITTLPPLLNNFVSSTTASTSRPDKLNLTPPQSEMSIANYSDDSDGGFDSRSVSRAGGSNRDGMSWDAESMGMTPEEHLEWMSMDDQEKKKLERKRARNRQAASKCRQKKMDRIKELEDQVLCEKHRGQRLDAELVELNRALENFRRMVDRHSTNGCANNSVRA</sequence>
<evidence type="ECO:0000256" key="3">
    <source>
        <dbReference type="ARBA" id="ARBA00023125"/>
    </source>
</evidence>
<gene>
    <name evidence="7" type="primary">Cre-jun-1</name>
    <name evidence="7" type="ORF">CRE_01903</name>
</gene>
<organism evidence="8">
    <name type="scientific">Caenorhabditis remanei</name>
    <name type="common">Caenorhabditis vulgaris</name>
    <dbReference type="NCBI Taxonomy" id="31234"/>
    <lineage>
        <taxon>Eukaryota</taxon>
        <taxon>Metazoa</taxon>
        <taxon>Ecdysozoa</taxon>
        <taxon>Nematoda</taxon>
        <taxon>Chromadorea</taxon>
        <taxon>Rhabditida</taxon>
        <taxon>Rhabditina</taxon>
        <taxon>Rhabditomorpha</taxon>
        <taxon>Rhabditoidea</taxon>
        <taxon>Rhabditidae</taxon>
        <taxon>Peloderinae</taxon>
        <taxon>Caenorhabditis</taxon>
    </lineage>
</organism>
<dbReference type="InterPro" id="IPR002112">
    <property type="entry name" value="Leuzip_Jun"/>
</dbReference>
<proteinExistence type="inferred from homology"/>
<dbReference type="Proteomes" id="UP000008281">
    <property type="component" value="Unassembled WGS sequence"/>
</dbReference>
<feature type="region of interest" description="Disordered" evidence="5">
    <location>
        <begin position="239"/>
        <end position="260"/>
    </location>
</feature>
<accession>E3LG72</accession>
<dbReference type="GO" id="GO:0051726">
    <property type="term" value="P:regulation of cell cycle"/>
    <property type="evidence" value="ECO:0007669"/>
    <property type="project" value="TreeGrafter"/>
</dbReference>
<feature type="compositionally biased region" description="Polar residues" evidence="5">
    <location>
        <begin position="182"/>
        <end position="192"/>
    </location>
</feature>
<dbReference type="GO" id="GO:0000981">
    <property type="term" value="F:DNA-binding transcription factor activity, RNA polymerase II-specific"/>
    <property type="evidence" value="ECO:0007669"/>
    <property type="project" value="TreeGrafter"/>
</dbReference>
<dbReference type="GO" id="GO:0042127">
    <property type="term" value="P:regulation of cell population proliferation"/>
    <property type="evidence" value="ECO:0007669"/>
    <property type="project" value="TreeGrafter"/>
</dbReference>
<dbReference type="PRINTS" id="PR00043">
    <property type="entry name" value="LEUZIPPRJUN"/>
</dbReference>
<evidence type="ECO:0000313" key="8">
    <source>
        <dbReference type="Proteomes" id="UP000008281"/>
    </source>
</evidence>
<dbReference type="Gene3D" id="1.20.5.170">
    <property type="match status" value="1"/>
</dbReference>
<feature type="compositionally biased region" description="Polar residues" evidence="5">
    <location>
        <begin position="1"/>
        <end position="16"/>
    </location>
</feature>
<dbReference type="Pfam" id="PF03131">
    <property type="entry name" value="bZIP_Maf"/>
    <property type="match status" value="1"/>
</dbReference>
<reference evidence="7" key="1">
    <citation type="submission" date="2007-07" db="EMBL/GenBank/DDBJ databases">
        <title>PCAP assembly of the Caenorhabditis remanei genome.</title>
        <authorList>
            <consortium name="The Caenorhabditis remanei Sequencing Consortium"/>
            <person name="Wilson R.K."/>
        </authorList>
    </citation>
    <scope>NUCLEOTIDE SEQUENCE [LARGE SCALE GENOMIC DNA]</scope>
    <source>
        <strain evidence="7">PB4641</strain>
    </source>
</reference>
<dbReference type="InterPro" id="IPR004826">
    <property type="entry name" value="bZIP_Maf"/>
</dbReference>
<dbReference type="InterPro" id="IPR046347">
    <property type="entry name" value="bZIP_sf"/>
</dbReference>
<dbReference type="AlphaFoldDB" id="E3LG72"/>
<dbReference type="InterPro" id="IPR050946">
    <property type="entry name" value="AP-1_TF_bZIP"/>
</dbReference>
<comment type="similarity">
    <text evidence="1">Belongs to the bZIP family. Jun subfamily.</text>
</comment>
<dbReference type="PANTHER" id="PTHR11462:SF35">
    <property type="entry name" value="TRANSCRIPTION FACTOR JRA"/>
    <property type="match status" value="1"/>
</dbReference>
<dbReference type="OrthoDB" id="2187714at2759"/>
<dbReference type="InterPro" id="IPR004827">
    <property type="entry name" value="bZIP"/>
</dbReference>
<evidence type="ECO:0000256" key="4">
    <source>
        <dbReference type="ARBA" id="ARBA00023163"/>
    </source>
</evidence>
<dbReference type="eggNOG" id="KOG0837">
    <property type="taxonomic scope" value="Eukaryota"/>
</dbReference>
<evidence type="ECO:0000313" key="7">
    <source>
        <dbReference type="EMBL" id="EFO85689.1"/>
    </source>
</evidence>
<dbReference type="PANTHER" id="PTHR11462">
    <property type="entry name" value="JUN TRANSCRIPTION FACTOR-RELATED"/>
    <property type="match status" value="1"/>
</dbReference>
<dbReference type="SMART" id="SM00338">
    <property type="entry name" value="BRLZ"/>
    <property type="match status" value="1"/>
</dbReference>
<protein>
    <submittedName>
        <fullName evidence="7">CRE-JUN-1 protein</fullName>
    </submittedName>
</protein>
<dbReference type="EMBL" id="DS268408">
    <property type="protein sequence ID" value="EFO85689.1"/>
    <property type="molecule type" value="Genomic_DNA"/>
</dbReference>
<dbReference type="HOGENOM" id="CLU_931366_0_0_1"/>
<dbReference type="STRING" id="31234.E3LG72"/>
<dbReference type="FunCoup" id="E3LG72">
    <property type="interactions" value="349"/>
</dbReference>
<dbReference type="GO" id="GO:0000978">
    <property type="term" value="F:RNA polymerase II cis-regulatory region sequence-specific DNA binding"/>
    <property type="evidence" value="ECO:0007669"/>
    <property type="project" value="TreeGrafter"/>
</dbReference>
<dbReference type="PROSITE" id="PS00036">
    <property type="entry name" value="BZIP_BASIC"/>
    <property type="match status" value="1"/>
</dbReference>
<evidence type="ECO:0000256" key="5">
    <source>
        <dbReference type="SAM" id="MobiDB-lite"/>
    </source>
</evidence>
<dbReference type="GO" id="GO:0005667">
    <property type="term" value="C:transcription regulator complex"/>
    <property type="evidence" value="ECO:0007669"/>
    <property type="project" value="TreeGrafter"/>
</dbReference>
<dbReference type="CDD" id="cd14696">
    <property type="entry name" value="bZIP_Jun"/>
    <property type="match status" value="1"/>
</dbReference>
<name>E3LG72_CAERE</name>
<dbReference type="OMA" id="ESSSQYC"/>
<keyword evidence="2" id="KW-0805">Transcription regulation</keyword>
<keyword evidence="3" id="KW-0238">DNA-binding</keyword>
<feature type="compositionally biased region" description="Polar residues" evidence="5">
    <location>
        <begin position="164"/>
        <end position="174"/>
    </location>
</feature>
<dbReference type="SUPFAM" id="SSF57959">
    <property type="entry name" value="Leucine zipper domain"/>
    <property type="match status" value="1"/>
</dbReference>
<feature type="region of interest" description="Disordered" evidence="5">
    <location>
        <begin position="134"/>
        <end position="222"/>
    </location>
</feature>
<feature type="compositionally biased region" description="Polar residues" evidence="5">
    <location>
        <begin position="147"/>
        <end position="157"/>
    </location>
</feature>
<keyword evidence="8" id="KW-1185">Reference proteome</keyword>
<feature type="domain" description="BZIP" evidence="6">
    <location>
        <begin position="242"/>
        <end position="305"/>
    </location>
</feature>
<evidence type="ECO:0000259" key="6">
    <source>
        <dbReference type="PROSITE" id="PS50217"/>
    </source>
</evidence>
<dbReference type="InParanoid" id="E3LG72"/>
<dbReference type="PROSITE" id="PS50217">
    <property type="entry name" value="BZIP"/>
    <property type="match status" value="1"/>
</dbReference>